<protein>
    <submittedName>
        <fullName evidence="2">Response regulator transcription factor</fullName>
    </submittedName>
</protein>
<gene>
    <name evidence="2" type="ORF">HGQ17_13980</name>
</gene>
<dbReference type="GO" id="GO:0006355">
    <property type="term" value="P:regulation of DNA-templated transcription"/>
    <property type="evidence" value="ECO:0007669"/>
    <property type="project" value="InterPro"/>
</dbReference>
<reference evidence="2 3" key="1">
    <citation type="submission" date="2020-04" db="EMBL/GenBank/DDBJ databases">
        <title>Nesterenkonia sp. nov., isolated from marine sediment.</title>
        <authorList>
            <person name="Zhang G."/>
        </authorList>
    </citation>
    <scope>NUCLEOTIDE SEQUENCE [LARGE SCALE GENOMIC DNA]</scope>
    <source>
        <strain evidence="2 3">MY13</strain>
    </source>
</reference>
<dbReference type="AlphaFoldDB" id="A0A7X8TM41"/>
<dbReference type="InterPro" id="IPR016032">
    <property type="entry name" value="Sig_transdc_resp-reg_C-effctor"/>
</dbReference>
<proteinExistence type="predicted"/>
<dbReference type="Proteomes" id="UP000523139">
    <property type="component" value="Unassembled WGS sequence"/>
</dbReference>
<organism evidence="2 3">
    <name type="scientific">Nesterenkonia sedimenti</name>
    <dbReference type="NCBI Taxonomy" id="1463632"/>
    <lineage>
        <taxon>Bacteria</taxon>
        <taxon>Bacillati</taxon>
        <taxon>Actinomycetota</taxon>
        <taxon>Actinomycetes</taxon>
        <taxon>Micrococcales</taxon>
        <taxon>Micrococcaceae</taxon>
        <taxon>Nesterenkonia</taxon>
    </lineage>
</organism>
<evidence type="ECO:0000313" key="3">
    <source>
        <dbReference type="Proteomes" id="UP000523139"/>
    </source>
</evidence>
<dbReference type="RefSeq" id="WP_168888570.1">
    <property type="nucleotide sequence ID" value="NZ_JABAHY010000022.1"/>
</dbReference>
<dbReference type="EMBL" id="JABAHY010000022">
    <property type="protein sequence ID" value="NLS11084.1"/>
    <property type="molecule type" value="Genomic_DNA"/>
</dbReference>
<evidence type="ECO:0000313" key="2">
    <source>
        <dbReference type="EMBL" id="NLS11084.1"/>
    </source>
</evidence>
<sequence>MRTWGAIAANDHAKAVEHLLAMRASGAGWWSIGVKPTMVLTRELFYSGMPEMLPSVARSTGGTPLLEGAQNPVTAYLKAFQAWAENQPKEAMAAFCQLAQYMDSLPPLRPTQPDGDGGAKSLEAQARDLMKQARPESFGQAQTRHPAPSSAAPKLSATKSRPSAQPPALALLSLREQQVTERVARGMSNKEIANVRRRPS</sequence>
<keyword evidence="3" id="KW-1185">Reference proteome</keyword>
<feature type="region of interest" description="Disordered" evidence="1">
    <location>
        <begin position="129"/>
        <end position="169"/>
    </location>
</feature>
<dbReference type="InterPro" id="IPR036388">
    <property type="entry name" value="WH-like_DNA-bd_sf"/>
</dbReference>
<dbReference type="GO" id="GO:0003677">
    <property type="term" value="F:DNA binding"/>
    <property type="evidence" value="ECO:0007669"/>
    <property type="project" value="InterPro"/>
</dbReference>
<feature type="compositionally biased region" description="Low complexity" evidence="1">
    <location>
        <begin position="146"/>
        <end position="169"/>
    </location>
</feature>
<name>A0A7X8TM41_9MICC</name>
<evidence type="ECO:0000256" key="1">
    <source>
        <dbReference type="SAM" id="MobiDB-lite"/>
    </source>
</evidence>
<accession>A0A7X8TM41</accession>
<dbReference type="SUPFAM" id="SSF46894">
    <property type="entry name" value="C-terminal effector domain of the bipartite response regulators"/>
    <property type="match status" value="1"/>
</dbReference>
<comment type="caution">
    <text evidence="2">The sequence shown here is derived from an EMBL/GenBank/DDBJ whole genome shotgun (WGS) entry which is preliminary data.</text>
</comment>
<dbReference type="Gene3D" id="1.10.10.10">
    <property type="entry name" value="Winged helix-like DNA-binding domain superfamily/Winged helix DNA-binding domain"/>
    <property type="match status" value="1"/>
</dbReference>